<dbReference type="SUPFAM" id="SSF46785">
    <property type="entry name" value="Winged helix' DNA-binding domain"/>
    <property type="match status" value="1"/>
</dbReference>
<dbReference type="GO" id="GO:0003700">
    <property type="term" value="F:DNA-binding transcription factor activity"/>
    <property type="evidence" value="ECO:0007669"/>
    <property type="project" value="InterPro"/>
</dbReference>
<dbReference type="RefSeq" id="WP_158762080.1">
    <property type="nucleotide sequence ID" value="NZ_CP046911.1"/>
</dbReference>
<evidence type="ECO:0000256" key="4">
    <source>
        <dbReference type="ARBA" id="ARBA00023163"/>
    </source>
</evidence>
<reference evidence="6 7" key="1">
    <citation type="submission" date="2019-12" db="EMBL/GenBank/DDBJ databases">
        <title>Paraburkholderia acidiphila 7Q-K02 sp. nov and Paraburkholderia acidisoli DHF22 sp. nov., two strains isolated from forest soil.</title>
        <authorList>
            <person name="Gao Z."/>
            <person name="Qiu L."/>
        </authorList>
    </citation>
    <scope>NUCLEOTIDE SEQUENCE [LARGE SCALE GENOMIC DNA]</scope>
    <source>
        <strain evidence="6 7">7Q-K02</strain>
    </source>
</reference>
<dbReference type="EMBL" id="CP046911">
    <property type="protein sequence ID" value="QGZ58893.1"/>
    <property type="molecule type" value="Genomic_DNA"/>
</dbReference>
<feature type="domain" description="HTH lysR-type" evidence="5">
    <location>
        <begin position="1"/>
        <end position="59"/>
    </location>
</feature>
<dbReference type="InterPro" id="IPR000847">
    <property type="entry name" value="LysR_HTH_N"/>
</dbReference>
<dbReference type="SUPFAM" id="SSF53850">
    <property type="entry name" value="Periplasmic binding protein-like II"/>
    <property type="match status" value="1"/>
</dbReference>
<dbReference type="Gene3D" id="3.40.190.290">
    <property type="match status" value="1"/>
</dbReference>
<dbReference type="PROSITE" id="PS50931">
    <property type="entry name" value="HTH_LYSR"/>
    <property type="match status" value="1"/>
</dbReference>
<accession>A0A7Z2GBU3</accession>
<organism evidence="6 7">
    <name type="scientific">Paraburkholderia acidiphila</name>
    <dbReference type="NCBI Taxonomy" id="2571747"/>
    <lineage>
        <taxon>Bacteria</taxon>
        <taxon>Pseudomonadati</taxon>
        <taxon>Pseudomonadota</taxon>
        <taxon>Betaproteobacteria</taxon>
        <taxon>Burkholderiales</taxon>
        <taxon>Burkholderiaceae</taxon>
        <taxon>Paraburkholderia</taxon>
    </lineage>
</organism>
<comment type="similarity">
    <text evidence="1">Belongs to the LysR transcriptional regulatory family.</text>
</comment>
<dbReference type="GO" id="GO:0006351">
    <property type="term" value="P:DNA-templated transcription"/>
    <property type="evidence" value="ECO:0007669"/>
    <property type="project" value="TreeGrafter"/>
</dbReference>
<dbReference type="CDD" id="cd08472">
    <property type="entry name" value="PBP2_CrgA_like_3"/>
    <property type="match status" value="1"/>
</dbReference>
<keyword evidence="3" id="KW-0238">DNA-binding</keyword>
<evidence type="ECO:0000313" key="6">
    <source>
        <dbReference type="EMBL" id="QGZ58893.1"/>
    </source>
</evidence>
<dbReference type="PANTHER" id="PTHR30537:SF72">
    <property type="entry name" value="LYSR FAMILY TRANSCRIPTIONAL REGULATOR"/>
    <property type="match status" value="1"/>
</dbReference>
<evidence type="ECO:0000256" key="3">
    <source>
        <dbReference type="ARBA" id="ARBA00023125"/>
    </source>
</evidence>
<dbReference type="InterPro" id="IPR005119">
    <property type="entry name" value="LysR_subst-bd"/>
</dbReference>
<evidence type="ECO:0000259" key="5">
    <source>
        <dbReference type="PROSITE" id="PS50931"/>
    </source>
</evidence>
<dbReference type="InterPro" id="IPR036390">
    <property type="entry name" value="WH_DNA-bd_sf"/>
</dbReference>
<protein>
    <submittedName>
        <fullName evidence="6">LysR family transcriptional regulator</fullName>
    </submittedName>
</protein>
<proteinExistence type="inferred from homology"/>
<dbReference type="Proteomes" id="UP000434209">
    <property type="component" value="Chromosome 3"/>
</dbReference>
<keyword evidence="4" id="KW-0804">Transcription</keyword>
<evidence type="ECO:0000256" key="1">
    <source>
        <dbReference type="ARBA" id="ARBA00009437"/>
    </source>
</evidence>
<sequence length="338" mass="36823">MDIVQAMKVFARVVQTNSFTRAAETLDMPRARVTVIVQSLEAHLKTRLLQRTTRSLNLTPDGAACYERCVRVLADIDDIESSFLGKQRSPRGKLRVDMPGALGRLIVMPALGDFHERYPEIDLMLGLGDKPLDLVQEGIDCVVRIGTLQDSSLVARRIGVYQAVTVASPGYLDKAGTPQTLAELAHHRAVNYYWPRTGRVMPLTFETAGGEVTEVKMSGSIAVNDAEAYLGGALSGLGIAQGARFIALPYLEAGALVEILSPWKPPTLPISAVYPHSRHLSATVRAFIDWIAELFRTHPLMSSTPEAEARCRPTSVDAQHVRDDLGADLTGDETLPLG</sequence>
<dbReference type="InterPro" id="IPR058163">
    <property type="entry name" value="LysR-type_TF_proteobact-type"/>
</dbReference>
<dbReference type="InterPro" id="IPR036388">
    <property type="entry name" value="WH-like_DNA-bd_sf"/>
</dbReference>
<gene>
    <name evidence="6" type="ORF">FAZ97_28515</name>
</gene>
<dbReference type="GO" id="GO:0043565">
    <property type="term" value="F:sequence-specific DNA binding"/>
    <property type="evidence" value="ECO:0007669"/>
    <property type="project" value="TreeGrafter"/>
</dbReference>
<evidence type="ECO:0000313" key="7">
    <source>
        <dbReference type="Proteomes" id="UP000434209"/>
    </source>
</evidence>
<keyword evidence="7" id="KW-1185">Reference proteome</keyword>
<dbReference type="OrthoDB" id="9076738at2"/>
<dbReference type="Pfam" id="PF00126">
    <property type="entry name" value="HTH_1"/>
    <property type="match status" value="1"/>
</dbReference>
<evidence type="ECO:0000256" key="2">
    <source>
        <dbReference type="ARBA" id="ARBA00023015"/>
    </source>
</evidence>
<dbReference type="Pfam" id="PF03466">
    <property type="entry name" value="LysR_substrate"/>
    <property type="match status" value="1"/>
</dbReference>
<dbReference type="FunFam" id="1.10.10.10:FF:000001">
    <property type="entry name" value="LysR family transcriptional regulator"/>
    <property type="match status" value="1"/>
</dbReference>
<dbReference type="Gene3D" id="1.10.10.10">
    <property type="entry name" value="Winged helix-like DNA-binding domain superfamily/Winged helix DNA-binding domain"/>
    <property type="match status" value="1"/>
</dbReference>
<name>A0A7Z2GBU3_9BURK</name>
<dbReference type="AlphaFoldDB" id="A0A7Z2GBU3"/>
<dbReference type="PANTHER" id="PTHR30537">
    <property type="entry name" value="HTH-TYPE TRANSCRIPTIONAL REGULATOR"/>
    <property type="match status" value="1"/>
</dbReference>
<dbReference type="KEGG" id="pacp:FAZ97_28515"/>
<keyword evidence="2" id="KW-0805">Transcription regulation</keyword>
<dbReference type="FunFam" id="3.40.190.290:FF:000001">
    <property type="entry name" value="Transcriptional regulator, LysR family"/>
    <property type="match status" value="1"/>
</dbReference>